<evidence type="ECO:0000313" key="7">
    <source>
        <dbReference type="EMBL" id="SHH10702.1"/>
    </source>
</evidence>
<comment type="cofactor">
    <cofactor evidence="1">
        <name>Zn(2+)</name>
        <dbReference type="ChEBI" id="CHEBI:29105"/>
    </cofactor>
</comment>
<proteinExistence type="inferred from homology"/>
<evidence type="ECO:0000313" key="8">
    <source>
        <dbReference type="Proteomes" id="UP000184520"/>
    </source>
</evidence>
<dbReference type="EMBL" id="FQWD01000006">
    <property type="protein sequence ID" value="SHH10702.1"/>
    <property type="molecule type" value="Genomic_DNA"/>
</dbReference>
<dbReference type="PIRSF" id="PIRSF006157">
    <property type="entry name" value="Doxgns_DODA"/>
    <property type="match status" value="1"/>
</dbReference>
<dbReference type="GO" id="GO:0008270">
    <property type="term" value="F:zinc ion binding"/>
    <property type="evidence" value="ECO:0007669"/>
    <property type="project" value="InterPro"/>
</dbReference>
<dbReference type="SUPFAM" id="SSF53213">
    <property type="entry name" value="LigB-like"/>
    <property type="match status" value="1"/>
</dbReference>
<gene>
    <name evidence="7" type="ORF">SAMN05216361_3797</name>
</gene>
<dbReference type="InterPro" id="IPR004183">
    <property type="entry name" value="Xdiol_dOase_suB"/>
</dbReference>
<dbReference type="InterPro" id="IPR014436">
    <property type="entry name" value="Extradiol_dOase_DODA"/>
</dbReference>
<dbReference type="CDD" id="cd07363">
    <property type="entry name" value="45_DOPA_Dioxygenase"/>
    <property type="match status" value="1"/>
</dbReference>
<dbReference type="GO" id="GO:0016702">
    <property type="term" value="F:oxidoreductase activity, acting on single donors with incorporation of molecular oxygen, incorporation of two atoms of oxygen"/>
    <property type="evidence" value="ECO:0007669"/>
    <property type="project" value="UniProtKB-ARBA"/>
</dbReference>
<dbReference type="RefSeq" id="WP_073324736.1">
    <property type="nucleotide sequence ID" value="NZ_FQWD01000006.1"/>
</dbReference>
<keyword evidence="4" id="KW-0862">Zinc</keyword>
<dbReference type="Gene3D" id="3.40.830.10">
    <property type="entry name" value="LigB-like"/>
    <property type="match status" value="1"/>
</dbReference>
<keyword evidence="7" id="KW-0223">Dioxygenase</keyword>
<evidence type="ECO:0000259" key="6">
    <source>
        <dbReference type="Pfam" id="PF02900"/>
    </source>
</evidence>
<dbReference type="GO" id="GO:0008198">
    <property type="term" value="F:ferrous iron binding"/>
    <property type="evidence" value="ECO:0007669"/>
    <property type="project" value="InterPro"/>
</dbReference>
<dbReference type="AlphaFoldDB" id="A0A1M5Q9K6"/>
<evidence type="ECO:0000256" key="2">
    <source>
        <dbReference type="ARBA" id="ARBA00007581"/>
    </source>
</evidence>
<dbReference type="Pfam" id="PF02900">
    <property type="entry name" value="LigB"/>
    <property type="match status" value="1"/>
</dbReference>
<sequence>MNTTKQIVFISHGGGPLPLLNDPAHAALVEQLKTLPQQLRKPKAIIVISAHWEADEIRVTDASAPALLYDYYGFPPESYQIKYPCKGEPELAKCIVAELNSAGIPAKTESKRGLDHGVFVPLTLMYPEADIPVVQVSLSATLDPALHLKVGEVLAKIPQDDLLIIGSGFSFHNMRAFFSPATAQTQQLNNAFEQWLKESLSSKHSYASIRERLTNWEQAPGARFCHPREEHLLPLHVCAGAAGRGTDNYEDIMVLNKRAGFFGWL</sequence>
<evidence type="ECO:0000256" key="1">
    <source>
        <dbReference type="ARBA" id="ARBA00001947"/>
    </source>
</evidence>
<feature type="domain" description="Extradiol ring-cleavage dioxygenase class III enzyme subunit B" evidence="6">
    <location>
        <begin position="37"/>
        <end position="244"/>
    </location>
</feature>
<reference evidence="8" key="1">
    <citation type="submission" date="2016-11" db="EMBL/GenBank/DDBJ databases">
        <authorList>
            <person name="Varghese N."/>
            <person name="Submissions S."/>
        </authorList>
    </citation>
    <scope>NUCLEOTIDE SEQUENCE [LARGE SCALE GENOMIC DNA]</scope>
    <source>
        <strain evidence="8">CGMCC 1.8995</strain>
    </source>
</reference>
<protein>
    <submittedName>
        <fullName evidence="7">Aromatic ring-opening dioxygenase, catalytic subunit, LigB family</fullName>
    </submittedName>
</protein>
<dbReference type="OrthoDB" id="9790889at2"/>
<name>A0A1M5Q9K6_9ALTE</name>
<keyword evidence="5" id="KW-0560">Oxidoreductase</keyword>
<keyword evidence="3" id="KW-0479">Metal-binding</keyword>
<comment type="similarity">
    <text evidence="2">Belongs to the DODA-type extradiol aromatic ring-opening dioxygenase family.</text>
</comment>
<organism evidence="7 8">
    <name type="scientific">Marisediminitalea aggregata</name>
    <dbReference type="NCBI Taxonomy" id="634436"/>
    <lineage>
        <taxon>Bacteria</taxon>
        <taxon>Pseudomonadati</taxon>
        <taxon>Pseudomonadota</taxon>
        <taxon>Gammaproteobacteria</taxon>
        <taxon>Alteromonadales</taxon>
        <taxon>Alteromonadaceae</taxon>
        <taxon>Marisediminitalea</taxon>
    </lineage>
</organism>
<accession>A0A1M5Q9K6</accession>
<keyword evidence="8" id="KW-1185">Reference proteome</keyword>
<evidence type="ECO:0000256" key="3">
    <source>
        <dbReference type="ARBA" id="ARBA00022723"/>
    </source>
</evidence>
<dbReference type="Proteomes" id="UP000184520">
    <property type="component" value="Unassembled WGS sequence"/>
</dbReference>
<evidence type="ECO:0000256" key="4">
    <source>
        <dbReference type="ARBA" id="ARBA00022833"/>
    </source>
</evidence>
<evidence type="ECO:0000256" key="5">
    <source>
        <dbReference type="ARBA" id="ARBA00023002"/>
    </source>
</evidence>
<dbReference type="PANTHER" id="PTHR30096:SF0">
    <property type="entry name" value="4,5-DOPA DIOXYGENASE EXTRADIOL-LIKE PROTEIN"/>
    <property type="match status" value="1"/>
</dbReference>
<dbReference type="PANTHER" id="PTHR30096">
    <property type="entry name" value="4,5-DOPA DIOXYGENASE EXTRADIOL-LIKE PROTEIN"/>
    <property type="match status" value="1"/>
</dbReference>
<dbReference type="STRING" id="634436.SAMN05216361_3797"/>